<reference evidence="2" key="1">
    <citation type="journal article" date="2020" name="Nature">
        <title>Giant virus diversity and host interactions through global metagenomics.</title>
        <authorList>
            <person name="Schulz F."/>
            <person name="Roux S."/>
            <person name="Paez-Espino D."/>
            <person name="Jungbluth S."/>
            <person name="Walsh D.A."/>
            <person name="Denef V.J."/>
            <person name="McMahon K.D."/>
            <person name="Konstantinidis K.T."/>
            <person name="Eloe-Fadrosh E.A."/>
            <person name="Kyrpides N.C."/>
            <person name="Woyke T."/>
        </authorList>
    </citation>
    <scope>NUCLEOTIDE SEQUENCE</scope>
    <source>
        <strain evidence="2">GVMAG-M-3300009151-50</strain>
    </source>
</reference>
<keyword evidence="1" id="KW-1133">Transmembrane helix</keyword>
<sequence>MKYQDHIIFLGISLVIISLLYFFNIREGFVSVNPIPTGDDCKSIGTVNVDGTITGTPSPTMQKVIDFIKSYNWSTPLKPNQQNRIADSIESFYGYSISYADLNTLITGYTTRPTFEQFVKDGNKLLKQPRSDSNISAIIQNPQASNNEMFYAAYVYIFGSDSSPKSSSKQQPLTMYIPQPCSASFKSIPGGAVDIHCFD</sequence>
<feature type="transmembrane region" description="Helical" evidence="1">
    <location>
        <begin position="6"/>
        <end position="23"/>
    </location>
</feature>
<organism evidence="2">
    <name type="scientific">viral metagenome</name>
    <dbReference type="NCBI Taxonomy" id="1070528"/>
    <lineage>
        <taxon>unclassified sequences</taxon>
        <taxon>metagenomes</taxon>
        <taxon>organismal metagenomes</taxon>
    </lineage>
</organism>
<protein>
    <submittedName>
        <fullName evidence="2">Uncharacterized protein</fullName>
    </submittedName>
</protein>
<dbReference type="AlphaFoldDB" id="A0A6C0EQS6"/>
<keyword evidence="1" id="KW-0472">Membrane</keyword>
<evidence type="ECO:0000256" key="1">
    <source>
        <dbReference type="SAM" id="Phobius"/>
    </source>
</evidence>
<evidence type="ECO:0000313" key="2">
    <source>
        <dbReference type="EMBL" id="QHT30873.1"/>
    </source>
</evidence>
<accession>A0A6C0EQS6</accession>
<keyword evidence="1" id="KW-0812">Transmembrane</keyword>
<dbReference type="EMBL" id="MN738913">
    <property type="protein sequence ID" value="QHT30873.1"/>
    <property type="molecule type" value="Genomic_DNA"/>
</dbReference>
<name>A0A6C0EQS6_9ZZZZ</name>
<proteinExistence type="predicted"/>